<dbReference type="EMBL" id="CP061038">
    <property type="protein sequence ID" value="QNQ09255.1"/>
    <property type="molecule type" value="Genomic_DNA"/>
</dbReference>
<dbReference type="KEGG" id="spap:H3Z74_21715"/>
<dbReference type="RefSeq" id="WP_187761572.1">
    <property type="nucleotide sequence ID" value="NZ_CP061038.1"/>
</dbReference>
<gene>
    <name evidence="1" type="ORF">H3Z74_21715</name>
</gene>
<dbReference type="Proteomes" id="UP000516148">
    <property type="component" value="Chromosome"/>
</dbReference>
<protein>
    <submittedName>
        <fullName evidence="1">Uncharacterized protein</fullName>
    </submittedName>
</protein>
<dbReference type="AlphaFoldDB" id="A0A7H0LHV2"/>
<keyword evidence="2" id="KW-1185">Reference proteome</keyword>
<reference evidence="1 2" key="1">
    <citation type="submission" date="2020-09" db="EMBL/GenBank/DDBJ databases">
        <title>Sphingomonas sp., a new species isolated from pork steak.</title>
        <authorList>
            <person name="Heidler von Heilborn D."/>
        </authorList>
    </citation>
    <scope>NUCLEOTIDE SEQUENCE [LARGE SCALE GENOMIC DNA]</scope>
    <source>
        <strain evidence="2">S8-3T</strain>
    </source>
</reference>
<organism evidence="1 2">
    <name type="scientific">Sphingomonas alpina</name>
    <dbReference type="NCBI Taxonomy" id="653931"/>
    <lineage>
        <taxon>Bacteria</taxon>
        <taxon>Pseudomonadati</taxon>
        <taxon>Pseudomonadota</taxon>
        <taxon>Alphaproteobacteria</taxon>
        <taxon>Sphingomonadales</taxon>
        <taxon>Sphingomonadaceae</taxon>
        <taxon>Sphingomonas</taxon>
    </lineage>
</organism>
<name>A0A7H0LHV2_9SPHN</name>
<evidence type="ECO:0000313" key="2">
    <source>
        <dbReference type="Proteomes" id="UP000516148"/>
    </source>
</evidence>
<accession>A0A7H0LHV2</accession>
<evidence type="ECO:0000313" key="1">
    <source>
        <dbReference type="EMBL" id="QNQ09255.1"/>
    </source>
</evidence>
<sequence length="227" mass="23942">MVKEYDLAALIGGNIGSIIEKFGDLSDAQLGQLHDLESASPTKRSTLLSAIDEETNGRAELAKVNPPSGTPATYTQKQVDEMLAQQKLTHDEELNLAVAKAGDGKTPAARKKPVGKPLVIDAKSDNPALVALTGPSKIVFVDDHDVPVDGLPPMTFGATDFTPNGEGVKLDKDVDFPVELPQREITGAFVTTEGGEPVGKAMLVQPFSIGGGRQARLQKGGLAFTKE</sequence>
<proteinExistence type="predicted"/>